<gene>
    <name evidence="2" type="ORF">EYF80_030862</name>
</gene>
<accession>A0A4Z2GZN0</accession>
<protein>
    <submittedName>
        <fullName evidence="2">Uncharacterized protein</fullName>
    </submittedName>
</protein>
<reference evidence="2 3" key="1">
    <citation type="submission" date="2019-03" db="EMBL/GenBank/DDBJ databases">
        <title>First draft genome of Liparis tanakae, snailfish: a comprehensive survey of snailfish specific genes.</title>
        <authorList>
            <person name="Kim W."/>
            <person name="Song I."/>
            <person name="Jeong J.-H."/>
            <person name="Kim D."/>
            <person name="Kim S."/>
            <person name="Ryu S."/>
            <person name="Song J.Y."/>
            <person name="Lee S.K."/>
        </authorList>
    </citation>
    <scope>NUCLEOTIDE SEQUENCE [LARGE SCALE GENOMIC DNA]</scope>
    <source>
        <tissue evidence="2">Muscle</tissue>
    </source>
</reference>
<comment type="caution">
    <text evidence="2">The sequence shown here is derived from an EMBL/GenBank/DDBJ whole genome shotgun (WGS) entry which is preliminary data.</text>
</comment>
<dbReference type="AlphaFoldDB" id="A0A4Z2GZN0"/>
<name>A0A4Z2GZN0_9TELE</name>
<dbReference type="Proteomes" id="UP000314294">
    <property type="component" value="Unassembled WGS sequence"/>
</dbReference>
<evidence type="ECO:0000256" key="1">
    <source>
        <dbReference type="SAM" id="MobiDB-lite"/>
    </source>
</evidence>
<proteinExistence type="predicted"/>
<feature type="compositionally biased region" description="Basic and acidic residues" evidence="1">
    <location>
        <begin position="110"/>
        <end position="126"/>
    </location>
</feature>
<sequence length="126" mass="13512">MTTRGQSVALMRRAAHSVKYRSKEPSRCRPLTGGSRHSYISPPRLAQLCCWQKPAARGGGAAGGREPQHRTDLCAAAEIRGAATQFLCVSERSIKNAGEPIGAFLSDEAAPDRQPIEARGVRRGDG</sequence>
<organism evidence="2 3">
    <name type="scientific">Liparis tanakae</name>
    <name type="common">Tanaka's snailfish</name>
    <dbReference type="NCBI Taxonomy" id="230148"/>
    <lineage>
        <taxon>Eukaryota</taxon>
        <taxon>Metazoa</taxon>
        <taxon>Chordata</taxon>
        <taxon>Craniata</taxon>
        <taxon>Vertebrata</taxon>
        <taxon>Euteleostomi</taxon>
        <taxon>Actinopterygii</taxon>
        <taxon>Neopterygii</taxon>
        <taxon>Teleostei</taxon>
        <taxon>Neoteleostei</taxon>
        <taxon>Acanthomorphata</taxon>
        <taxon>Eupercaria</taxon>
        <taxon>Perciformes</taxon>
        <taxon>Cottioidei</taxon>
        <taxon>Cottales</taxon>
        <taxon>Liparidae</taxon>
        <taxon>Liparis</taxon>
    </lineage>
</organism>
<dbReference type="EMBL" id="SRLO01000367">
    <property type="protein sequence ID" value="TNN58949.1"/>
    <property type="molecule type" value="Genomic_DNA"/>
</dbReference>
<evidence type="ECO:0000313" key="2">
    <source>
        <dbReference type="EMBL" id="TNN58949.1"/>
    </source>
</evidence>
<feature type="region of interest" description="Disordered" evidence="1">
    <location>
        <begin position="102"/>
        <end position="126"/>
    </location>
</feature>
<keyword evidence="3" id="KW-1185">Reference proteome</keyword>
<evidence type="ECO:0000313" key="3">
    <source>
        <dbReference type="Proteomes" id="UP000314294"/>
    </source>
</evidence>